<dbReference type="Proteomes" id="UP000484547">
    <property type="component" value="Unassembled WGS sequence"/>
</dbReference>
<evidence type="ECO:0000256" key="7">
    <source>
        <dbReference type="ARBA" id="ARBA00074306"/>
    </source>
</evidence>
<dbReference type="PROSITE" id="PS50109">
    <property type="entry name" value="HIS_KIN"/>
    <property type="match status" value="1"/>
</dbReference>
<dbReference type="CDD" id="cd17546">
    <property type="entry name" value="REC_hyHK_CKI1_RcsC-like"/>
    <property type="match status" value="1"/>
</dbReference>
<evidence type="ECO:0000259" key="11">
    <source>
        <dbReference type="PROSITE" id="PS50109"/>
    </source>
</evidence>
<dbReference type="CDD" id="cd16922">
    <property type="entry name" value="HATPase_EvgS-ArcB-TorS-like"/>
    <property type="match status" value="1"/>
</dbReference>
<feature type="domain" description="CTLH" evidence="13">
    <location>
        <begin position="533"/>
        <end position="553"/>
    </location>
</feature>
<dbReference type="Gene3D" id="3.40.190.10">
    <property type="entry name" value="Periplasmic binding protein-like II"/>
    <property type="match status" value="4"/>
</dbReference>
<feature type="domain" description="Response regulatory" evidence="12">
    <location>
        <begin position="816"/>
        <end position="937"/>
    </location>
</feature>
<evidence type="ECO:0000313" key="17">
    <source>
        <dbReference type="Proteomes" id="UP000484547"/>
    </source>
</evidence>
<dbReference type="InterPro" id="IPR005467">
    <property type="entry name" value="His_kinase_dom"/>
</dbReference>
<dbReference type="SMART" id="SM00388">
    <property type="entry name" value="HisKA"/>
    <property type="match status" value="1"/>
</dbReference>
<dbReference type="Gene3D" id="3.30.565.10">
    <property type="entry name" value="Histidine kinase-like ATPase, C-terminal domain"/>
    <property type="match status" value="1"/>
</dbReference>
<keyword evidence="9" id="KW-0812">Transmembrane</keyword>
<feature type="domain" description="Histidine kinase" evidence="11">
    <location>
        <begin position="573"/>
        <end position="796"/>
    </location>
</feature>
<dbReference type="Gene3D" id="3.40.50.2300">
    <property type="match status" value="1"/>
</dbReference>
<dbReference type="PRINTS" id="PR00344">
    <property type="entry name" value="BCTRLSENSOR"/>
</dbReference>
<gene>
    <name evidence="14" type="ORF">GMD11_05275</name>
    <name evidence="15" type="ORF">GMD18_04920</name>
</gene>
<dbReference type="InterPro" id="IPR006595">
    <property type="entry name" value="CTLH_C"/>
</dbReference>
<comment type="similarity">
    <text evidence="2">In the N-terminal section; belongs to the phytochrome family.</text>
</comment>
<dbReference type="SMART" id="SM00448">
    <property type="entry name" value="REC"/>
    <property type="match status" value="1"/>
</dbReference>
<reference evidence="16 17" key="1">
    <citation type="journal article" date="2019" name="Nat. Med.">
        <title>A library of human gut bacterial isolates paired with longitudinal multiomics data enables mechanistic microbiome research.</title>
        <authorList>
            <person name="Poyet M."/>
            <person name="Groussin M."/>
            <person name="Gibbons S.M."/>
            <person name="Avila-Pacheco J."/>
            <person name="Jiang X."/>
            <person name="Kearney S.M."/>
            <person name="Perrotta A.R."/>
            <person name="Berdy B."/>
            <person name="Zhao S."/>
            <person name="Lieberman T.D."/>
            <person name="Swanson P.K."/>
            <person name="Smith M."/>
            <person name="Roesemann S."/>
            <person name="Alexander J.E."/>
            <person name="Rich S.A."/>
            <person name="Livny J."/>
            <person name="Vlamakis H."/>
            <person name="Clish C."/>
            <person name="Bullock K."/>
            <person name="Deik A."/>
            <person name="Scott J."/>
            <person name="Pierce K.A."/>
            <person name="Xavier R.J."/>
            <person name="Alm E.J."/>
        </authorList>
    </citation>
    <scope>NUCLEOTIDE SEQUENCE [LARGE SCALE GENOMIC DNA]</scope>
    <source>
        <strain evidence="14 17">BIOML-A13</strain>
        <strain evidence="15 16">BIOML-A3</strain>
    </source>
</reference>
<feature type="signal peptide" evidence="10">
    <location>
        <begin position="1"/>
        <end position="32"/>
    </location>
</feature>
<evidence type="ECO:0000256" key="9">
    <source>
        <dbReference type="SAM" id="Phobius"/>
    </source>
</evidence>
<accession>A0A7X2XFD1</accession>
<dbReference type="SMART" id="SM00062">
    <property type="entry name" value="PBPb"/>
    <property type="match status" value="2"/>
</dbReference>
<keyword evidence="10" id="KW-0732">Signal</keyword>
<evidence type="ECO:0000259" key="12">
    <source>
        <dbReference type="PROSITE" id="PS50110"/>
    </source>
</evidence>
<keyword evidence="9" id="KW-0472">Membrane</keyword>
<dbReference type="RefSeq" id="WP_155163822.1">
    <property type="nucleotide sequence ID" value="NZ_WNBG01000002.1"/>
</dbReference>
<dbReference type="PANTHER" id="PTHR45339:SF1">
    <property type="entry name" value="HYBRID SIGNAL TRANSDUCTION HISTIDINE KINASE J"/>
    <property type="match status" value="1"/>
</dbReference>
<dbReference type="InterPro" id="IPR003661">
    <property type="entry name" value="HisK_dim/P_dom"/>
</dbReference>
<dbReference type="InterPro" id="IPR011006">
    <property type="entry name" value="CheY-like_superfamily"/>
</dbReference>
<dbReference type="EMBL" id="WNBW01000002">
    <property type="protein sequence ID" value="MTU03742.1"/>
    <property type="molecule type" value="Genomic_DNA"/>
</dbReference>
<evidence type="ECO:0000313" key="16">
    <source>
        <dbReference type="Proteomes" id="UP000443070"/>
    </source>
</evidence>
<dbReference type="Pfam" id="PF02518">
    <property type="entry name" value="HATPase_c"/>
    <property type="match status" value="1"/>
</dbReference>
<dbReference type="OrthoDB" id="9810305at2"/>
<dbReference type="SUPFAM" id="SSF53850">
    <property type="entry name" value="Periplasmic binding protein-like II"/>
    <property type="match status" value="2"/>
</dbReference>
<name>A0A7X2XFD1_9FIRM</name>
<keyword evidence="4 8" id="KW-0597">Phosphoprotein</keyword>
<proteinExistence type="inferred from homology"/>
<dbReference type="PROSITE" id="PS50110">
    <property type="entry name" value="RESPONSE_REGULATORY"/>
    <property type="match status" value="1"/>
</dbReference>
<sequence>MDHLRSIFQKNKNLLVFCCCLFLLLYPFSAAATGMRPHPIRVGYTDSPGFIEKTAAGTVDGYGVAYLNEISHYTGWRYEYVYATWQECLELLAKGELDLLGMAQYTPERAASYEFASLPSGVEYMVMYVRNDDNEVYYNDYQNFNGLRIGVLKGNFQTEILSDVARKNTFTYQPVLFDSSKAMVEALQNKQIDAVVTGSMPLYKDLRLVARFQADPIYFITTKGNKAVLQRLNDALMNIHANTPEFENTTYATYYEQSSLLTQPLLTKKERDFLAHRGPITIGFLPNDEPLSAFSSETNLPAGILPGIAKELGRLSGAQVILKLLPAGARLDQSLQKEGFDLIAGITDYEPYRNNISIRLSKPFFQGRVMAVANKNNFIDITKPQKVALPFNYIAYKNLILNTYPHFSIINKANTRDCLMAVADGEADIALQNSHIISYHLQNPRFTDLKILSLFNFPDNLCLAAANNADGNQLLTIFNKCIDTLNPKTLDNIVMYETVQSPYQPLLSDLAYKYNYLIAALLAVLIILFTAWLYFTLQRQKYLELLEAKNLELETAAKQALAASEAKSSFLSRMSHEIRTPLNAILGFTRLALQPEKQSRSTEYLQKISYSSELLLGIVNDVLDMSAIENQKLKLDNSPFKLSQVLRELQSLYSIQCRKKNISFILNSEAFKHDILLGDSLRLQQILSNLLSNAVKFTATGGQITLDITQQQADSADQTVLTMVVTDTGCGMSEQMLAQVFQPFEQEDGSTARKYGGSGLGLSIVKYLVELMGGSISVKSAKGKGSTFTVQLTLPYAEELAEKDSTTAEQNLHGLHLLLAEDNPLNQELCLELLKSRGISSDCAVNGKEALELFTNSAPGTYALILMDIQMPVLDGYQTTQAIRSSTHPQAQTIPIISLSADAFTEDIRRAYASGMNDHVSKPIVPEELFAAITRVLKTLN</sequence>
<dbReference type="InterPro" id="IPR004358">
    <property type="entry name" value="Sig_transdc_His_kin-like_C"/>
</dbReference>
<keyword evidence="5" id="KW-0808">Transferase</keyword>
<dbReference type="Pfam" id="PF00072">
    <property type="entry name" value="Response_reg"/>
    <property type="match status" value="1"/>
</dbReference>
<dbReference type="Gene3D" id="1.10.287.130">
    <property type="match status" value="1"/>
</dbReference>
<evidence type="ECO:0000256" key="8">
    <source>
        <dbReference type="PROSITE-ProRule" id="PRU00169"/>
    </source>
</evidence>
<protein>
    <recommendedName>
        <fullName evidence="7">Circadian input-output histidine kinase CikA</fullName>
        <ecNumber evidence="3">2.7.13.3</ecNumber>
    </recommendedName>
</protein>
<dbReference type="PANTHER" id="PTHR45339">
    <property type="entry name" value="HYBRID SIGNAL TRANSDUCTION HISTIDINE KINASE J"/>
    <property type="match status" value="1"/>
</dbReference>
<dbReference type="PROSITE" id="PS50897">
    <property type="entry name" value="CTLH"/>
    <property type="match status" value="1"/>
</dbReference>
<dbReference type="EMBL" id="WNBM01000002">
    <property type="protein sequence ID" value="MTT75680.1"/>
    <property type="molecule type" value="Genomic_DNA"/>
</dbReference>
<evidence type="ECO:0000259" key="13">
    <source>
        <dbReference type="PROSITE" id="PS50897"/>
    </source>
</evidence>
<comment type="caution">
    <text evidence="14">The sequence shown here is derived from an EMBL/GenBank/DDBJ whole genome shotgun (WGS) entry which is preliminary data.</text>
</comment>
<dbReference type="InterPro" id="IPR001638">
    <property type="entry name" value="Solute-binding_3/MltF_N"/>
</dbReference>
<feature type="transmembrane region" description="Helical" evidence="9">
    <location>
        <begin position="514"/>
        <end position="535"/>
    </location>
</feature>
<evidence type="ECO:0000256" key="1">
    <source>
        <dbReference type="ARBA" id="ARBA00000085"/>
    </source>
</evidence>
<evidence type="ECO:0000256" key="3">
    <source>
        <dbReference type="ARBA" id="ARBA00012438"/>
    </source>
</evidence>
<dbReference type="Pfam" id="PF00497">
    <property type="entry name" value="SBP_bac_3"/>
    <property type="match status" value="1"/>
</dbReference>
<keyword evidence="9" id="KW-1133">Transmembrane helix</keyword>
<dbReference type="SUPFAM" id="SSF52172">
    <property type="entry name" value="CheY-like"/>
    <property type="match status" value="1"/>
</dbReference>
<evidence type="ECO:0000256" key="4">
    <source>
        <dbReference type="ARBA" id="ARBA00022553"/>
    </source>
</evidence>
<evidence type="ECO:0000313" key="15">
    <source>
        <dbReference type="EMBL" id="MTU03742.1"/>
    </source>
</evidence>
<evidence type="ECO:0000256" key="2">
    <source>
        <dbReference type="ARBA" id="ARBA00006402"/>
    </source>
</evidence>
<dbReference type="SMART" id="SM00387">
    <property type="entry name" value="HATPase_c"/>
    <property type="match status" value="1"/>
</dbReference>
<dbReference type="GO" id="GO:0000155">
    <property type="term" value="F:phosphorelay sensor kinase activity"/>
    <property type="evidence" value="ECO:0007669"/>
    <property type="project" value="InterPro"/>
</dbReference>
<comment type="catalytic activity">
    <reaction evidence="1">
        <text>ATP + protein L-histidine = ADP + protein N-phospho-L-histidine.</text>
        <dbReference type="EC" id="2.7.13.3"/>
    </reaction>
</comment>
<evidence type="ECO:0000256" key="5">
    <source>
        <dbReference type="ARBA" id="ARBA00022777"/>
    </source>
</evidence>
<dbReference type="Pfam" id="PF00512">
    <property type="entry name" value="HisKA"/>
    <property type="match status" value="1"/>
</dbReference>
<feature type="chain" id="PRO_5039707849" description="Circadian input-output histidine kinase CikA" evidence="10">
    <location>
        <begin position="33"/>
        <end position="941"/>
    </location>
</feature>
<dbReference type="FunFam" id="3.30.565.10:FF:000010">
    <property type="entry name" value="Sensor histidine kinase RcsC"/>
    <property type="match status" value="1"/>
</dbReference>
<dbReference type="AlphaFoldDB" id="A0A7X2XFD1"/>
<organism evidence="14 17">
    <name type="scientific">Phascolarctobacterium faecium</name>
    <dbReference type="NCBI Taxonomy" id="33025"/>
    <lineage>
        <taxon>Bacteria</taxon>
        <taxon>Bacillati</taxon>
        <taxon>Bacillota</taxon>
        <taxon>Negativicutes</taxon>
        <taxon>Acidaminococcales</taxon>
        <taxon>Acidaminococcaceae</taxon>
        <taxon>Phascolarctobacterium</taxon>
    </lineage>
</organism>
<dbReference type="Proteomes" id="UP000443070">
    <property type="component" value="Unassembled WGS sequence"/>
</dbReference>
<dbReference type="InterPro" id="IPR003594">
    <property type="entry name" value="HATPase_dom"/>
</dbReference>
<dbReference type="SUPFAM" id="SSF47384">
    <property type="entry name" value="Homodimeric domain of signal transducing histidine kinase"/>
    <property type="match status" value="1"/>
</dbReference>
<evidence type="ECO:0000256" key="10">
    <source>
        <dbReference type="SAM" id="SignalP"/>
    </source>
</evidence>
<keyword evidence="6" id="KW-0902">Two-component regulatory system</keyword>
<dbReference type="SUPFAM" id="SSF55874">
    <property type="entry name" value="ATPase domain of HSP90 chaperone/DNA topoisomerase II/histidine kinase"/>
    <property type="match status" value="1"/>
</dbReference>
<keyword evidence="5" id="KW-0418">Kinase</keyword>
<keyword evidence="16" id="KW-1185">Reference proteome</keyword>
<evidence type="ECO:0000256" key="6">
    <source>
        <dbReference type="ARBA" id="ARBA00023012"/>
    </source>
</evidence>
<dbReference type="InterPro" id="IPR001789">
    <property type="entry name" value="Sig_transdc_resp-reg_receiver"/>
</dbReference>
<dbReference type="InterPro" id="IPR036890">
    <property type="entry name" value="HATPase_C_sf"/>
</dbReference>
<dbReference type="EC" id="2.7.13.3" evidence="3"/>
<evidence type="ECO:0000313" key="14">
    <source>
        <dbReference type="EMBL" id="MTT75680.1"/>
    </source>
</evidence>
<feature type="modified residue" description="4-aspartylphosphate" evidence="8">
    <location>
        <position position="868"/>
    </location>
</feature>
<dbReference type="InterPro" id="IPR036097">
    <property type="entry name" value="HisK_dim/P_sf"/>
</dbReference>
<dbReference type="CDD" id="cd00082">
    <property type="entry name" value="HisKA"/>
    <property type="match status" value="1"/>
</dbReference>